<sequence>MYSSFFPSNTGSIQGASRRLFGQFDGKARPPLKSCMNGLLIFLMCSQRRDCQASDLPLRWLSYTSNQCPLINRVQPSQVQRDKERLLTLNISNLPEFQTNAAYRCQFSPISSDSTGGSGGDGDTAQVAAYASEANRTRDTFQCYTPPKAKLPPFETGSDSVKMTLSVLVNNQELVSETIVFFDCGLHTSCTACTLSQNSCSWCIKNHLCTDNTDKHCNTDDNVLGVSAKVSSPKGLQGPDKCPRFESFQDTDNEILVGVGSSPHVQVRALALQPNYQLSDVRCQFVMDEVKEVEAYVEKVPGTDKFNITCKSVLFTYVREEEKQNVPFKVLWGGADNPLDNPQGVKVVMYKCGEMAKTCGDCFTIEEKYKCGWCDTKRCSTAQFCKGRPGGFLLTGSVCPNPRITKFYPKSGPLKGGTKVTIEGQNLGTNKKEVEVQIDMYKCDVEEFEAPKRIVCKTQLASLSRSAPVRVIVGNDAGQKVMAESTEPFSFVQPRLTDISPIAGVVAGGTIVTLIGEHLDAGSRRAVLIGQNACTDVRSVNATAITCKTTAAVETTGQPPRVSLQIDDETFTASGVVFTYVQNPNVTWLSRHEVIQSGGLVINVSGENLQNVQTPKILIWHKDVAYAELCTFSRVSPSTNMSCLSPNISGLEPEEFSSTSGIAGLRYLELDVGFQMDAVKPLLRAGHLGKVRVYRDPVVEAFPGAEAQYQPSQGILIIKANHLEPLKPSDVRVQIGQEECEIKSVSGDIITCEPPASEPAALVGNGFPEVMVVIGEKEHSLGVLRYEKQEELSEEAMFAIIGCAAFLLIMLITGGICCLIKFRRNDDMMKKMRKDMDQLESRVANECKDAFAELQTDMSELTSDLSGGGSIPFWDYRTYCMRVLFPPDCNDHAVIRELELEYHNREDMERGLQLFFNLIRNKTFLLIFIRTLESNNGFHLRDRVNVASLISVTLQTQMEYATEILKTLLADLIEKTVENPKAHAKLLLRRNESVAEKMLTNWFTFLLYKFLKECAGEPLFMLYGAIKQQVSKGPVDAITGEARYSLSEDKLLRQHINYRPMVLYVMDIDVDRCPQPAYPVKVLDCDTISQVKEKILDAIYKSAPFSSRPPKEELDLEWIVGDKTEIPMKMFPNKETKRLVLSDEDHTTKSEGDCKRLNTLSHYKVPDGAYVALHPKQTSIYNMSIMSEKSKYSENSYYNRSPSLSLNRSLSPPSVQLDVEGCKVYHLVRHQDVESNSKEGERGSKMVTEIYLPRLLVTKGTLQTFVDDLFERIFSTTHRGTVMPLATKYMFDFLDDQAMLHNMGDDVVHTWKSNSLPLRYWVNVIKNPNFAFNIYKSNIVDACLTVIGQTFMDCCSTLEHKLTKESPSGKLLYAKDIPKYKQWVASYYQDIKIMPAISDQDMTAMLAEESRAHSNEFNTNAALLELWEYVRKYYDDIVTALEDDEFAKKSRLTHKLDQVAAAMDGSAMC</sequence>
<dbReference type="GO" id="GO:0002116">
    <property type="term" value="C:semaphorin receptor complex"/>
    <property type="evidence" value="ECO:0007669"/>
    <property type="project" value="TreeGrafter"/>
</dbReference>
<dbReference type="FunFam" id="1.10.506.10:FF:000027">
    <property type="entry name" value="Plexin A, isoform B"/>
    <property type="match status" value="1"/>
</dbReference>
<dbReference type="InterPro" id="IPR014756">
    <property type="entry name" value="Ig_E-set"/>
</dbReference>
<dbReference type="Pfam" id="PF17960">
    <property type="entry name" value="TIG_plexin"/>
    <property type="match status" value="1"/>
</dbReference>
<dbReference type="InterPro" id="IPR046800">
    <property type="entry name" value="Plexin_RBD"/>
</dbReference>
<feature type="domain" description="PSI" evidence="5">
    <location>
        <begin position="351"/>
        <end position="400"/>
    </location>
</feature>
<gene>
    <name evidence="7" type="ORF">ElyMa_004899000</name>
</gene>
<dbReference type="Pfam" id="PF20170">
    <property type="entry name" value="Plexin_RBD"/>
    <property type="match status" value="1"/>
</dbReference>
<dbReference type="InterPro" id="IPR008936">
    <property type="entry name" value="Rho_GTPase_activation_prot"/>
</dbReference>
<keyword evidence="8" id="KW-1185">Reference proteome</keyword>
<dbReference type="SMART" id="SM00429">
    <property type="entry name" value="IPT"/>
    <property type="match status" value="3"/>
</dbReference>
<feature type="domain" description="IPT/TIG" evidence="6">
    <location>
        <begin position="401"/>
        <end position="492"/>
    </location>
</feature>
<dbReference type="GO" id="GO:0030334">
    <property type="term" value="P:regulation of cell migration"/>
    <property type="evidence" value="ECO:0007669"/>
    <property type="project" value="TreeGrafter"/>
</dbReference>
<dbReference type="Proteomes" id="UP000762676">
    <property type="component" value="Unassembled WGS sequence"/>
</dbReference>
<keyword evidence="4" id="KW-0812">Transmembrane</keyword>
<dbReference type="FunFam" id="1.10.506.10:FF:000005">
    <property type="entry name" value="Plexin A1"/>
    <property type="match status" value="1"/>
</dbReference>
<reference evidence="7 8" key="1">
    <citation type="journal article" date="2021" name="Elife">
        <title>Chloroplast acquisition without the gene transfer in kleptoplastic sea slugs, Plakobranchus ocellatus.</title>
        <authorList>
            <person name="Maeda T."/>
            <person name="Takahashi S."/>
            <person name="Yoshida T."/>
            <person name="Shimamura S."/>
            <person name="Takaki Y."/>
            <person name="Nagai Y."/>
            <person name="Toyoda A."/>
            <person name="Suzuki Y."/>
            <person name="Arimoto A."/>
            <person name="Ishii H."/>
            <person name="Satoh N."/>
            <person name="Nishiyama T."/>
            <person name="Hasebe M."/>
            <person name="Maruyama T."/>
            <person name="Minagawa J."/>
            <person name="Obokata J."/>
            <person name="Shigenobu S."/>
        </authorList>
    </citation>
    <scope>NUCLEOTIDE SEQUENCE [LARGE SCALE GENOMIC DNA]</scope>
</reference>
<evidence type="ECO:0000256" key="2">
    <source>
        <dbReference type="ARBA" id="ARBA00023180"/>
    </source>
</evidence>
<dbReference type="InterPro" id="IPR041362">
    <property type="entry name" value="TIG2_plexin"/>
</dbReference>
<dbReference type="PANTHER" id="PTHR22625">
    <property type="entry name" value="PLEXIN"/>
    <property type="match status" value="1"/>
</dbReference>
<feature type="domain" description="PSI" evidence="5">
    <location>
        <begin position="183"/>
        <end position="218"/>
    </location>
</feature>
<keyword evidence="4" id="KW-1133">Transmembrane helix</keyword>
<dbReference type="CDD" id="cd12790">
    <property type="entry name" value="RasGAP_plexin_A"/>
    <property type="match status" value="1"/>
</dbReference>
<comment type="subcellular location">
    <subcellularLocation>
        <location evidence="1">Membrane</location>
        <topology evidence="1">Single-pass type I membrane protein</topology>
    </subcellularLocation>
</comment>
<evidence type="ECO:0000256" key="1">
    <source>
        <dbReference type="ARBA" id="ARBA00004479"/>
    </source>
</evidence>
<dbReference type="SMART" id="SM00423">
    <property type="entry name" value="PSI"/>
    <property type="match status" value="2"/>
</dbReference>
<dbReference type="InterPro" id="IPR013548">
    <property type="entry name" value="Plexin_cytoplasmic_RasGAP_dom"/>
</dbReference>
<comment type="caution">
    <text evidence="7">The sequence shown here is derived from an EMBL/GenBank/DDBJ whole genome shotgun (WGS) entry which is preliminary data.</text>
</comment>
<evidence type="ECO:0000259" key="6">
    <source>
        <dbReference type="SMART" id="SM00429"/>
    </source>
</evidence>
<accession>A0AAV4IV55</accession>
<dbReference type="InterPro" id="IPR002909">
    <property type="entry name" value="IPT_dom"/>
</dbReference>
<keyword evidence="2" id="KW-0325">Glycoprotein</keyword>
<feature type="domain" description="IPT/TIG" evidence="6">
    <location>
        <begin position="493"/>
        <end position="581"/>
    </location>
</feature>
<dbReference type="InterPro" id="IPR041019">
    <property type="entry name" value="TIG1_plexin"/>
</dbReference>
<name>A0AAV4IV55_9GAST</name>
<dbReference type="Pfam" id="PF01833">
    <property type="entry name" value="TIG"/>
    <property type="match status" value="2"/>
</dbReference>
<dbReference type="InterPro" id="IPR016201">
    <property type="entry name" value="PSI"/>
</dbReference>
<dbReference type="Pfam" id="PF08337">
    <property type="entry name" value="Plexin_cytopl"/>
    <property type="match status" value="1"/>
</dbReference>
<dbReference type="Gene3D" id="3.10.20.90">
    <property type="entry name" value="Phosphatidylinositol 3-kinase Catalytic Subunit, Chain A, domain 1"/>
    <property type="match status" value="1"/>
</dbReference>
<feature type="transmembrane region" description="Helical" evidence="4">
    <location>
        <begin position="796"/>
        <end position="822"/>
    </location>
</feature>
<dbReference type="SUPFAM" id="SSF81296">
    <property type="entry name" value="E set domains"/>
    <property type="match status" value="2"/>
</dbReference>
<dbReference type="Gene3D" id="1.10.506.10">
    <property type="entry name" value="GTPase Activation - p120gap, domain 1"/>
    <property type="match status" value="2"/>
</dbReference>
<proteinExistence type="predicted"/>
<organism evidence="7 8">
    <name type="scientific">Elysia marginata</name>
    <dbReference type="NCBI Taxonomy" id="1093978"/>
    <lineage>
        <taxon>Eukaryota</taxon>
        <taxon>Metazoa</taxon>
        <taxon>Spiralia</taxon>
        <taxon>Lophotrochozoa</taxon>
        <taxon>Mollusca</taxon>
        <taxon>Gastropoda</taxon>
        <taxon>Heterobranchia</taxon>
        <taxon>Euthyneura</taxon>
        <taxon>Panpulmonata</taxon>
        <taxon>Sacoglossa</taxon>
        <taxon>Placobranchoidea</taxon>
        <taxon>Plakobranchidae</taxon>
        <taxon>Elysia</taxon>
    </lineage>
</organism>
<dbReference type="Pfam" id="PF18020">
    <property type="entry name" value="TIG_2"/>
    <property type="match status" value="1"/>
</dbReference>
<evidence type="ECO:0000256" key="4">
    <source>
        <dbReference type="SAM" id="Phobius"/>
    </source>
</evidence>
<dbReference type="EMBL" id="BMAT01009804">
    <property type="protein sequence ID" value="GFS14071.1"/>
    <property type="molecule type" value="Genomic_DNA"/>
</dbReference>
<evidence type="ECO:0000313" key="8">
    <source>
        <dbReference type="Proteomes" id="UP000762676"/>
    </source>
</evidence>
<dbReference type="GO" id="GO:0017154">
    <property type="term" value="F:semaphorin receptor activity"/>
    <property type="evidence" value="ECO:0007669"/>
    <property type="project" value="InterPro"/>
</dbReference>
<dbReference type="InterPro" id="IPR031148">
    <property type="entry name" value="Plexin"/>
</dbReference>
<dbReference type="Gene3D" id="2.60.40.10">
    <property type="entry name" value="Immunoglobulins"/>
    <property type="match status" value="4"/>
</dbReference>
<dbReference type="InterPro" id="IPR013783">
    <property type="entry name" value="Ig-like_fold"/>
</dbReference>
<keyword evidence="3" id="KW-0175">Coiled coil</keyword>
<keyword evidence="4" id="KW-0472">Membrane</keyword>
<evidence type="ECO:0000313" key="7">
    <source>
        <dbReference type="EMBL" id="GFS14071.1"/>
    </source>
</evidence>
<protein>
    <submittedName>
        <fullName evidence="7">Plexin-A2-like</fullName>
    </submittedName>
</protein>
<evidence type="ECO:0000259" key="5">
    <source>
        <dbReference type="SMART" id="SM00423"/>
    </source>
</evidence>
<dbReference type="SUPFAM" id="SSF48350">
    <property type="entry name" value="GTPase activation domain, GAP"/>
    <property type="match status" value="1"/>
</dbReference>
<feature type="coiled-coil region" evidence="3">
    <location>
        <begin position="829"/>
        <end position="864"/>
    </location>
</feature>
<evidence type="ECO:0000256" key="3">
    <source>
        <dbReference type="SAM" id="Coils"/>
    </source>
</evidence>
<feature type="domain" description="IPT/TIG" evidence="6">
    <location>
        <begin position="583"/>
        <end position="668"/>
    </location>
</feature>
<dbReference type="CDD" id="cd00603">
    <property type="entry name" value="IPT_PCSR"/>
    <property type="match status" value="1"/>
</dbReference>
<dbReference type="PANTHER" id="PTHR22625:SF70">
    <property type="entry name" value="PLEXIN A, ISOFORM A"/>
    <property type="match status" value="1"/>
</dbReference>
<dbReference type="GO" id="GO:0005886">
    <property type="term" value="C:plasma membrane"/>
    <property type="evidence" value="ECO:0007669"/>
    <property type="project" value="TreeGrafter"/>
</dbReference>